<name>A0ABM1TEB7_LIMPO</name>
<evidence type="ECO:0000313" key="4">
    <source>
        <dbReference type="RefSeq" id="XP_022254223.1"/>
    </source>
</evidence>
<keyword evidence="2" id="KW-1133">Transmembrane helix</keyword>
<accession>A0ABM1TEB7</accession>
<dbReference type="Gene3D" id="1.20.1070.10">
    <property type="entry name" value="Rhodopsin 7-helix transmembrane proteins"/>
    <property type="match status" value="1"/>
</dbReference>
<feature type="transmembrane region" description="Helical" evidence="2">
    <location>
        <begin position="40"/>
        <end position="59"/>
    </location>
</feature>
<keyword evidence="3" id="KW-1185">Reference proteome</keyword>
<organism evidence="3 4">
    <name type="scientific">Limulus polyphemus</name>
    <name type="common">Atlantic horseshoe crab</name>
    <dbReference type="NCBI Taxonomy" id="6850"/>
    <lineage>
        <taxon>Eukaryota</taxon>
        <taxon>Metazoa</taxon>
        <taxon>Ecdysozoa</taxon>
        <taxon>Arthropoda</taxon>
        <taxon>Chelicerata</taxon>
        <taxon>Merostomata</taxon>
        <taxon>Xiphosura</taxon>
        <taxon>Limulidae</taxon>
        <taxon>Limulus</taxon>
    </lineage>
</organism>
<feature type="region of interest" description="Disordered" evidence="1">
    <location>
        <begin position="110"/>
        <end position="129"/>
    </location>
</feature>
<feature type="transmembrane region" description="Helical" evidence="2">
    <location>
        <begin position="66"/>
        <end position="89"/>
    </location>
</feature>
<keyword evidence="2" id="KW-0472">Membrane</keyword>
<proteinExistence type="predicted"/>
<dbReference type="Proteomes" id="UP000694941">
    <property type="component" value="Unplaced"/>
</dbReference>
<gene>
    <name evidence="4" type="primary">LOC111088424</name>
</gene>
<evidence type="ECO:0000313" key="3">
    <source>
        <dbReference type="Proteomes" id="UP000694941"/>
    </source>
</evidence>
<protein>
    <submittedName>
        <fullName evidence="4">Uncharacterized protein LOC111088424</fullName>
    </submittedName>
</protein>
<dbReference type="RefSeq" id="XP_022254223.1">
    <property type="nucleotide sequence ID" value="XM_022398515.1"/>
</dbReference>
<reference evidence="4" key="1">
    <citation type="submission" date="2025-08" db="UniProtKB">
        <authorList>
            <consortium name="RefSeq"/>
        </authorList>
    </citation>
    <scope>IDENTIFICATION</scope>
    <source>
        <tissue evidence="4">Muscle</tissue>
    </source>
</reference>
<keyword evidence="2" id="KW-0812">Transmembrane</keyword>
<dbReference type="GeneID" id="111088424"/>
<sequence>MCALVSLGIHIILQSHFVRNSGRAKNEHLNITVQYREWSLQSSAILVVTCLTCGSWLWFQQKHSITAGYTFCTASCLQGLLILACYWIRDKQAQEGVRKILQRLGLTQPTNNKEEDVSPPEPQPMYPRRILDSPVSYETNVHPDATSPVRPSLPPVIPEISELAHLPPNLRIHRDLPERLHTRSPIYRPGQYYPS</sequence>
<evidence type="ECO:0000256" key="2">
    <source>
        <dbReference type="SAM" id="Phobius"/>
    </source>
</evidence>
<evidence type="ECO:0000256" key="1">
    <source>
        <dbReference type="SAM" id="MobiDB-lite"/>
    </source>
</evidence>